<sequence length="1195" mass="139060">MKKKTKNILLSSAPLIALSAVAIGVPVVQFSSVLKKPEASTPKYYLFDVPFNSRKEWEDQIVKLTNEQNIIESKKIYYSKNHNKSFNTLEDLKRYIAKNIVKKEGIFYDDIEYFKNNDNKNIDSSLSSHQLSKINLSNGDFETKVYMGKDGLAYESEIEAKNSYSNINLFYKFKDKYYDSKEKIIQEIAKKTLEIETLSQDENYRLDALIKYLNIEKPNNVFKAPNKKILHLKQPINNASVNEKQKLENFIRNNYKRYIKNKKNGDIFAEEDFIKNIMQKSEKLRMPIIKITSNKGRKKFLVDIHKDDPANLYGNYVHESAGNEILRFTDLSQWQKVDQIPSKDNMKHSSSARNIVNAFSSNLLRSTNSNVINDYFNKNSSLTEDEKKNIIKKYVDNFSILNYFKFRNESKHLQEELKKIKIEDNQTLLDKLEAIADFIKNGKYGDFFNNVSVSYISGLAYMAKYHASAKAVRLFKNYFIKIFNEINDSLKQVIGPDLYKNNSNQEIDLVKHYRALDTNFDFNVDLNFFIGILSNSRKVLNAMSIISLAMNNVASTNSLIKFNKDFIFDKNNIDDKEILEYQKLFNQYSLISKENSLFIYDDSTGEYIKNFNYSTNDEHKLSLMNTIAQGANSINQSTTSFVERLVKSLEKYIEKNDNKKIKEIFIENKTEWENIEKQNLSFSSKLTDKQLEKKFYKVTSDNEKNRAKSIVREYKSHKNKSQYKAKFSARQRIILKESKTIIISEKSIKSKAESIKNGIETAQKAISLFASSFSLLNNIINKGDLNYESKIAHSVRDVVNGILSFIPPNPVSLVVGAVLNIVMELAIQIIGVKEPKDYVFADTGNESDRYIWDGGISKSQFWGLKKSDVQSIEKDFKPLKPIEIIPEFASDLYYFDNKEYLSIDDKELNNDLLEVILSNVGDEYSEYKYQYSFENSANKLNENLYFDSVNDLVGDLVDNKNIKNYWTSGGYLYFDEESPTWVQNYSGLKDNSIDFIRNTLRPTLVMQIPKLDKNNIPIDQEYILKSDIGIDVFDEYKKIVEKLNSDNNIEEDLLIFDGNLQKTPEDFYYLTSSLDLEKKLEIFRNKFNVNWKNSSSEQFWKKIKFKNLKKPYKYDIYEITSNSGNVKSFISFDDAINFLRKDSFLDIYDENIETVVGKIYLFGDKKFNSIDEIISYCEDLSNKKIKLMERKTQHA</sequence>
<dbReference type="OrthoDB" id="397023at2"/>
<dbReference type="RefSeq" id="WP_114191077.1">
    <property type="nucleotide sequence ID" value="NZ_CP029295.1"/>
</dbReference>
<feature type="chain" id="PRO_5016317674" evidence="1">
    <location>
        <begin position="23"/>
        <end position="1195"/>
    </location>
</feature>
<evidence type="ECO:0000256" key="1">
    <source>
        <dbReference type="SAM" id="SignalP"/>
    </source>
</evidence>
<dbReference type="EMBL" id="CP029295">
    <property type="protein sequence ID" value="AXE60978.1"/>
    <property type="molecule type" value="Genomic_DNA"/>
</dbReference>
<evidence type="ECO:0000313" key="2">
    <source>
        <dbReference type="EMBL" id="AXE60978.1"/>
    </source>
</evidence>
<protein>
    <submittedName>
        <fullName evidence="2">Uncharacterized protein</fullName>
    </submittedName>
</protein>
<evidence type="ECO:0000313" key="3">
    <source>
        <dbReference type="Proteomes" id="UP000252477"/>
    </source>
</evidence>
<organism evidence="2 3">
    <name type="scientific">[Mycoplasma] phocae</name>
    <dbReference type="NCBI Taxonomy" id="142651"/>
    <lineage>
        <taxon>Bacteria</taxon>
        <taxon>Bacillati</taxon>
        <taxon>Mycoplasmatota</taxon>
        <taxon>Mycoplasmoidales</taxon>
        <taxon>Metamycoplasmataceae</taxon>
        <taxon>Metamycoplasma</taxon>
    </lineage>
</organism>
<dbReference type="KEGG" id="mpho:DA803_02695"/>
<dbReference type="AlphaFoldDB" id="A0A2Z5ISV9"/>
<keyword evidence="3" id="KW-1185">Reference proteome</keyword>
<gene>
    <name evidence="2" type="ORF">DA803_02695</name>
</gene>
<proteinExistence type="predicted"/>
<dbReference type="Proteomes" id="UP000252477">
    <property type="component" value="Chromosome"/>
</dbReference>
<reference evidence="2 3" key="1">
    <citation type="submission" date="2018-05" db="EMBL/GenBank/DDBJ databases">
        <title>Annotation of the Mycoplasma phocidae genome.</title>
        <authorList>
            <person name="Brown D.R."/>
            <person name="Kutish G.F."/>
            <person name="Frasca S.Jr."/>
        </authorList>
    </citation>
    <scope>NUCLEOTIDE SEQUENCE [LARGE SCALE GENOMIC DNA]</scope>
    <source>
        <strain evidence="2 3">105</strain>
    </source>
</reference>
<feature type="signal peptide" evidence="1">
    <location>
        <begin position="1"/>
        <end position="22"/>
    </location>
</feature>
<keyword evidence="1" id="KW-0732">Signal</keyword>
<accession>A0A2Z5ISV9</accession>
<name>A0A2Z5ISV9_9BACT</name>